<name>A0A9Q0QZ24_9MAGN</name>
<organism evidence="4 5">
    <name type="scientific">Protea cynaroides</name>
    <dbReference type="NCBI Taxonomy" id="273540"/>
    <lineage>
        <taxon>Eukaryota</taxon>
        <taxon>Viridiplantae</taxon>
        <taxon>Streptophyta</taxon>
        <taxon>Embryophyta</taxon>
        <taxon>Tracheophyta</taxon>
        <taxon>Spermatophyta</taxon>
        <taxon>Magnoliopsida</taxon>
        <taxon>Proteales</taxon>
        <taxon>Proteaceae</taxon>
        <taxon>Protea</taxon>
    </lineage>
</organism>
<dbReference type="GO" id="GO:0009451">
    <property type="term" value="P:RNA modification"/>
    <property type="evidence" value="ECO:0007669"/>
    <property type="project" value="InterPro"/>
</dbReference>
<dbReference type="Pfam" id="PF20431">
    <property type="entry name" value="E_motif"/>
    <property type="match status" value="1"/>
</dbReference>
<dbReference type="PROSITE" id="PS51375">
    <property type="entry name" value="PPR"/>
    <property type="match status" value="5"/>
</dbReference>
<dbReference type="Proteomes" id="UP001141806">
    <property type="component" value="Unassembled WGS sequence"/>
</dbReference>
<feature type="repeat" description="PPR" evidence="2">
    <location>
        <begin position="531"/>
        <end position="565"/>
    </location>
</feature>
<dbReference type="Pfam" id="PF13041">
    <property type="entry name" value="PPR_2"/>
    <property type="match status" value="3"/>
</dbReference>
<dbReference type="PANTHER" id="PTHR47926">
    <property type="entry name" value="PENTATRICOPEPTIDE REPEAT-CONTAINING PROTEIN"/>
    <property type="match status" value="1"/>
</dbReference>
<evidence type="ECO:0000256" key="1">
    <source>
        <dbReference type="ARBA" id="ARBA00022737"/>
    </source>
</evidence>
<feature type="repeat" description="PPR" evidence="2">
    <location>
        <begin position="126"/>
        <end position="160"/>
    </location>
</feature>
<sequence>MFFSKCFIFHKTLFLSPHVLIHFRKESIARSSFFTLRTLSDLANISEAIKILERSNNVGIDVYTRLLESCIRSKSLSQGKRIHQHLLKNTTHINNSLIQEKLIYMYISCGEVELARLIFDINGNPDIVLWNTMIRAYAWNGPFDRAIDLYYRMVELRVRPNKFTYPFVLKACSGLQALEDGKEIHDHAKRVGLDSDVFVSTALVDCYVKCGCLEEARKLFDKMPKRDVVAWNAMIAGSTLHGFYKDTIQLLLKMQEGGTSPNMSTVVAVLPAVGQAKALIQGKSLHCYCIRRALDKSVLVGTAVLDMYGKCVRPTYAQRVFNMMTVRNEVTWSAIIGAYVLCDHMREALGVFNEMLLDDTVSPTPTTLGSVLRACAKLTDVGRGKQIHGYTIKSGFVFDTMVANTLLSMYSKAGMIVDAIKFFDDIDSKDTVSYSAIISGCIQNGNAEEALLIFHEMQISGIEPDLATMVGVLPACAHLAALQHGCRNHGYIIVHGFASETSIGNALIDMYSKCGRVDVARKVFDRIPNKDIVSWNSMIAGYGLHGLGREALMLFHDLQSVYLKPDDVTFICLLSACSHSGLVAEGKQWFYSMNCDFNISPRMEHYICMVDLLGRGGLLDEAHDIIQKMPFEPDVRVWGALLGACRIHENIELGEEVSENIQKLGPEGTGNFVLLSNIYSAAGRWDDAEHVRVMQRDLGFVKSPGCSWVEVHGIIHAFVGGDQSHPQSSKIYNKLEELLVEMKKLGYHVDTSFVLQDVEEEEKERSLLFHSEKLAIAFGILSLSPGKPIFITKNLRVCGDCHSAIKFITMITTREITVRDASRFHHFKDGNCNCGDFW</sequence>
<gene>
    <name evidence="4" type="ORF">NE237_002085</name>
</gene>
<accession>A0A9Q0QZ24</accession>
<reference evidence="4" key="1">
    <citation type="journal article" date="2023" name="Plant J.">
        <title>The genome of the king protea, Protea cynaroides.</title>
        <authorList>
            <person name="Chang J."/>
            <person name="Duong T.A."/>
            <person name="Schoeman C."/>
            <person name="Ma X."/>
            <person name="Roodt D."/>
            <person name="Barker N."/>
            <person name="Li Z."/>
            <person name="Van de Peer Y."/>
            <person name="Mizrachi E."/>
        </authorList>
    </citation>
    <scope>NUCLEOTIDE SEQUENCE</scope>
    <source>
        <tissue evidence="4">Young leaves</tissue>
    </source>
</reference>
<proteinExistence type="predicted"/>
<dbReference type="FunFam" id="1.25.40.10:FF:000344">
    <property type="entry name" value="Pentatricopeptide repeat-containing protein"/>
    <property type="match status" value="2"/>
</dbReference>
<dbReference type="FunFam" id="1.25.40.10:FF:000366">
    <property type="entry name" value="Pentatricopeptide (PPR) repeat-containing protein"/>
    <property type="match status" value="1"/>
</dbReference>
<dbReference type="Pfam" id="PF20430">
    <property type="entry name" value="Eplus_motif"/>
    <property type="match status" value="1"/>
</dbReference>
<keyword evidence="1" id="KW-0677">Repeat</keyword>
<feature type="repeat" description="PPR" evidence="2">
    <location>
        <begin position="430"/>
        <end position="464"/>
    </location>
</feature>
<dbReference type="Pfam" id="PF14432">
    <property type="entry name" value="DYW_deaminase"/>
    <property type="match status" value="1"/>
</dbReference>
<dbReference type="InterPro" id="IPR032867">
    <property type="entry name" value="DYW_dom"/>
</dbReference>
<dbReference type="InterPro" id="IPR046960">
    <property type="entry name" value="PPR_At4g14850-like_plant"/>
</dbReference>
<feature type="domain" description="DYW" evidence="3">
    <location>
        <begin position="746"/>
        <end position="838"/>
    </location>
</feature>
<comment type="caution">
    <text evidence="4">The sequence shown here is derived from an EMBL/GenBank/DDBJ whole genome shotgun (WGS) entry which is preliminary data.</text>
</comment>
<dbReference type="GO" id="GO:0003723">
    <property type="term" value="F:RNA binding"/>
    <property type="evidence" value="ECO:0007669"/>
    <property type="project" value="InterPro"/>
</dbReference>
<dbReference type="EMBL" id="JAMYWD010000003">
    <property type="protein sequence ID" value="KAJ4976979.1"/>
    <property type="molecule type" value="Genomic_DNA"/>
</dbReference>
<dbReference type="Pfam" id="PF01535">
    <property type="entry name" value="PPR"/>
    <property type="match status" value="5"/>
</dbReference>
<dbReference type="AlphaFoldDB" id="A0A9Q0QZ24"/>
<dbReference type="FunFam" id="1.25.40.10:FF:000031">
    <property type="entry name" value="Pentatricopeptide repeat-containing protein mitochondrial"/>
    <property type="match status" value="1"/>
</dbReference>
<dbReference type="InterPro" id="IPR011990">
    <property type="entry name" value="TPR-like_helical_dom_sf"/>
</dbReference>
<dbReference type="PANTHER" id="PTHR47926:SF536">
    <property type="entry name" value="DYW DOMAIN-CONTAINING PROTEIN"/>
    <property type="match status" value="1"/>
</dbReference>
<dbReference type="NCBIfam" id="TIGR00756">
    <property type="entry name" value="PPR"/>
    <property type="match status" value="6"/>
</dbReference>
<dbReference type="InterPro" id="IPR002885">
    <property type="entry name" value="PPR_rpt"/>
</dbReference>
<evidence type="ECO:0000313" key="5">
    <source>
        <dbReference type="Proteomes" id="UP001141806"/>
    </source>
</evidence>
<feature type="repeat" description="PPR" evidence="2">
    <location>
        <begin position="196"/>
        <end position="230"/>
    </location>
</feature>
<protein>
    <recommendedName>
        <fullName evidence="3">DYW domain-containing protein</fullName>
    </recommendedName>
</protein>
<dbReference type="OrthoDB" id="185373at2759"/>
<dbReference type="GO" id="GO:0008270">
    <property type="term" value="F:zinc ion binding"/>
    <property type="evidence" value="ECO:0007669"/>
    <property type="project" value="InterPro"/>
</dbReference>
<evidence type="ECO:0000256" key="2">
    <source>
        <dbReference type="PROSITE-ProRule" id="PRU00708"/>
    </source>
</evidence>
<dbReference type="InterPro" id="IPR046848">
    <property type="entry name" value="E_motif"/>
</dbReference>
<evidence type="ECO:0000259" key="3">
    <source>
        <dbReference type="Pfam" id="PF14432"/>
    </source>
</evidence>
<keyword evidence="5" id="KW-1185">Reference proteome</keyword>
<feature type="repeat" description="PPR" evidence="2">
    <location>
        <begin position="328"/>
        <end position="363"/>
    </location>
</feature>
<dbReference type="Gene3D" id="1.25.40.10">
    <property type="entry name" value="Tetratricopeptide repeat domain"/>
    <property type="match status" value="5"/>
</dbReference>
<dbReference type="InterPro" id="IPR046849">
    <property type="entry name" value="E2_motif"/>
</dbReference>
<evidence type="ECO:0000313" key="4">
    <source>
        <dbReference type="EMBL" id="KAJ4976979.1"/>
    </source>
</evidence>